<feature type="region of interest" description="Disordered" evidence="3">
    <location>
        <begin position="371"/>
        <end position="393"/>
    </location>
</feature>
<dbReference type="Pfam" id="PF00990">
    <property type="entry name" value="GGDEF"/>
    <property type="match status" value="1"/>
</dbReference>
<gene>
    <name evidence="6" type="ORF">AVT10_05415</name>
</gene>
<evidence type="ECO:0000256" key="2">
    <source>
        <dbReference type="ARBA" id="ARBA00034247"/>
    </source>
</evidence>
<feature type="transmembrane region" description="Helical" evidence="4">
    <location>
        <begin position="150"/>
        <end position="169"/>
    </location>
</feature>
<dbReference type="InterPro" id="IPR043128">
    <property type="entry name" value="Rev_trsase/Diguanyl_cyclase"/>
</dbReference>
<evidence type="ECO:0000256" key="4">
    <source>
        <dbReference type="SAM" id="Phobius"/>
    </source>
</evidence>
<feature type="domain" description="GGDEF" evidence="5">
    <location>
        <begin position="244"/>
        <end position="375"/>
    </location>
</feature>
<keyword evidence="4" id="KW-0472">Membrane</keyword>
<dbReference type="NCBIfam" id="TIGR00254">
    <property type="entry name" value="GGDEF"/>
    <property type="match status" value="1"/>
</dbReference>
<evidence type="ECO:0000313" key="6">
    <source>
        <dbReference type="EMBL" id="KZE11674.1"/>
    </source>
</evidence>
<dbReference type="PANTHER" id="PTHR45138:SF9">
    <property type="entry name" value="DIGUANYLATE CYCLASE DGCM-RELATED"/>
    <property type="match status" value="1"/>
</dbReference>
<dbReference type="Gene3D" id="3.30.70.270">
    <property type="match status" value="1"/>
</dbReference>
<feature type="transmembrane region" description="Helical" evidence="4">
    <location>
        <begin position="189"/>
        <end position="208"/>
    </location>
</feature>
<reference evidence="7" key="1">
    <citation type="submission" date="2016-01" db="EMBL/GenBank/DDBJ databases">
        <title>Draft genome of Chromobacterium sp. F49.</title>
        <authorList>
            <person name="Hong K.W."/>
        </authorList>
    </citation>
    <scope>NUCLEOTIDE SEQUENCE [LARGE SCALE GENOMIC DNA]</scope>
    <source>
        <strain evidence="7">CN3</strain>
    </source>
</reference>
<feature type="transmembrane region" description="Helical" evidence="4">
    <location>
        <begin position="62"/>
        <end position="80"/>
    </location>
</feature>
<dbReference type="InterPro" id="IPR050469">
    <property type="entry name" value="Diguanylate_Cyclase"/>
</dbReference>
<dbReference type="InterPro" id="IPR000160">
    <property type="entry name" value="GGDEF_dom"/>
</dbReference>
<feature type="transmembrane region" description="Helical" evidence="4">
    <location>
        <begin position="6"/>
        <end position="26"/>
    </location>
</feature>
<dbReference type="RefSeq" id="WP_066692479.1">
    <property type="nucleotide sequence ID" value="NZ_CP117025.1"/>
</dbReference>
<evidence type="ECO:0000313" key="7">
    <source>
        <dbReference type="Proteomes" id="UP000076609"/>
    </source>
</evidence>
<evidence type="ECO:0000259" key="5">
    <source>
        <dbReference type="PROSITE" id="PS50887"/>
    </source>
</evidence>
<keyword evidence="7" id="KW-1185">Reference proteome</keyword>
<organism evidence="6 7">
    <name type="scientific">Sphingomonas hankookensis</name>
    <dbReference type="NCBI Taxonomy" id="563996"/>
    <lineage>
        <taxon>Bacteria</taxon>
        <taxon>Pseudomonadati</taxon>
        <taxon>Pseudomonadota</taxon>
        <taxon>Alphaproteobacteria</taxon>
        <taxon>Sphingomonadales</taxon>
        <taxon>Sphingomonadaceae</taxon>
        <taxon>Sphingomonas</taxon>
    </lineage>
</organism>
<dbReference type="Proteomes" id="UP000076609">
    <property type="component" value="Unassembled WGS sequence"/>
</dbReference>
<feature type="transmembrane region" description="Helical" evidence="4">
    <location>
        <begin position="92"/>
        <end position="109"/>
    </location>
</feature>
<dbReference type="SMART" id="SM00267">
    <property type="entry name" value="GGDEF"/>
    <property type="match status" value="1"/>
</dbReference>
<dbReference type="EC" id="2.7.7.65" evidence="1"/>
<dbReference type="SUPFAM" id="SSF55073">
    <property type="entry name" value="Nucleotide cyclase"/>
    <property type="match status" value="1"/>
</dbReference>
<dbReference type="CDD" id="cd01949">
    <property type="entry name" value="GGDEF"/>
    <property type="match status" value="1"/>
</dbReference>
<evidence type="ECO:0000256" key="3">
    <source>
        <dbReference type="SAM" id="MobiDB-lite"/>
    </source>
</evidence>
<name>A0ABR5YB24_9SPHN</name>
<comment type="catalytic activity">
    <reaction evidence="2">
        <text>2 GTP = 3',3'-c-di-GMP + 2 diphosphate</text>
        <dbReference type="Rhea" id="RHEA:24898"/>
        <dbReference type="ChEBI" id="CHEBI:33019"/>
        <dbReference type="ChEBI" id="CHEBI:37565"/>
        <dbReference type="ChEBI" id="CHEBI:58805"/>
        <dbReference type="EC" id="2.7.7.65"/>
    </reaction>
</comment>
<feature type="transmembrane region" description="Helical" evidence="4">
    <location>
        <begin position="115"/>
        <end position="138"/>
    </location>
</feature>
<dbReference type="PROSITE" id="PS50887">
    <property type="entry name" value="GGDEF"/>
    <property type="match status" value="1"/>
</dbReference>
<proteinExistence type="predicted"/>
<dbReference type="EMBL" id="LQQO01000034">
    <property type="protein sequence ID" value="KZE11674.1"/>
    <property type="molecule type" value="Genomic_DNA"/>
</dbReference>
<keyword evidence="4" id="KW-1133">Transmembrane helix</keyword>
<keyword evidence="4" id="KW-0812">Transmembrane</keyword>
<protein>
    <recommendedName>
        <fullName evidence="1">diguanylate cyclase</fullName>
        <ecNumber evidence="1">2.7.7.65</ecNumber>
    </recommendedName>
</protein>
<sequence>MLLDISTLYIMVALCSVVAGIVHLTAAAGGRFDSWAKWWGVGHVLLGASAVAPLLRPLHLPGLINIGNAIAATSYGLIYIGMRRFADPSERLWPWIAIASIVALPMLLWSGPVDAGYRIAYLNVVRSLFDVATVVVAVRIARQEALRTGWIVAVMFTMTVPMFLGRAWFAVTGQLGPEPTGMHGGPAAWLAAGAVAFIMFRGFSLMTMDAERCEQRLATLAERDGLTGAGNRTAFDRARIGWRGDGAVLMLDLNRFKALNDRHGHATGDAALRIATRAAVASIAMTGRVFRWGGDEFVCVLPGIDAADAEAIAAGIVARFDQGMSALLGPGHATGVSIGWAAGSFETLDHLITQADRLMYVDKHRSRARASIAQRSVADPAPSPPLISQSQHG</sequence>
<accession>A0ABR5YB24</accession>
<dbReference type="PANTHER" id="PTHR45138">
    <property type="entry name" value="REGULATORY COMPONENTS OF SENSORY TRANSDUCTION SYSTEM"/>
    <property type="match status" value="1"/>
</dbReference>
<comment type="caution">
    <text evidence="6">The sequence shown here is derived from an EMBL/GenBank/DDBJ whole genome shotgun (WGS) entry which is preliminary data.</text>
</comment>
<dbReference type="InterPro" id="IPR029787">
    <property type="entry name" value="Nucleotide_cyclase"/>
</dbReference>
<evidence type="ECO:0000256" key="1">
    <source>
        <dbReference type="ARBA" id="ARBA00012528"/>
    </source>
</evidence>